<dbReference type="AlphaFoldDB" id="A0A1I3C6A2"/>
<reference evidence="6 7" key="1">
    <citation type="submission" date="2016-10" db="EMBL/GenBank/DDBJ databases">
        <authorList>
            <person name="de Groot N.N."/>
        </authorList>
    </citation>
    <scope>NUCLEOTIDE SEQUENCE [LARGE SCALE GENOMIC DNA]</scope>
    <source>
        <strain evidence="6 7">CGMCC 1.6848</strain>
    </source>
</reference>
<dbReference type="SMART" id="SM00342">
    <property type="entry name" value="HTH_ARAC"/>
    <property type="match status" value="1"/>
</dbReference>
<dbReference type="GO" id="GO:0003700">
    <property type="term" value="F:DNA-binding transcription factor activity"/>
    <property type="evidence" value="ECO:0007669"/>
    <property type="project" value="InterPro"/>
</dbReference>
<evidence type="ECO:0000256" key="1">
    <source>
        <dbReference type="ARBA" id="ARBA00023015"/>
    </source>
</evidence>
<keyword evidence="2 6" id="KW-0238">DNA-binding</keyword>
<dbReference type="Pfam" id="PF12833">
    <property type="entry name" value="HTH_18"/>
    <property type="match status" value="1"/>
</dbReference>
<feature type="domain" description="HTH araC/xylS-type" evidence="5">
    <location>
        <begin position="157"/>
        <end position="255"/>
    </location>
</feature>
<dbReference type="InterPro" id="IPR050204">
    <property type="entry name" value="AraC_XylS_family_regulators"/>
</dbReference>
<dbReference type="STRING" id="442341.SAMN04487959_10818"/>
<dbReference type="PANTHER" id="PTHR46796">
    <property type="entry name" value="HTH-TYPE TRANSCRIPTIONAL ACTIVATOR RHAS-RELATED"/>
    <property type="match status" value="1"/>
</dbReference>
<organism evidence="6 7">
    <name type="scientific">Modicisalibacter xianhensis</name>
    <dbReference type="NCBI Taxonomy" id="442341"/>
    <lineage>
        <taxon>Bacteria</taxon>
        <taxon>Pseudomonadati</taxon>
        <taxon>Pseudomonadota</taxon>
        <taxon>Gammaproteobacteria</taxon>
        <taxon>Oceanospirillales</taxon>
        <taxon>Halomonadaceae</taxon>
        <taxon>Modicisalibacter</taxon>
    </lineage>
</organism>
<proteinExistence type="predicted"/>
<evidence type="ECO:0000256" key="2">
    <source>
        <dbReference type="ARBA" id="ARBA00023125"/>
    </source>
</evidence>
<keyword evidence="4" id="KW-0804">Transcription</keyword>
<dbReference type="SUPFAM" id="SSF46689">
    <property type="entry name" value="Homeodomain-like"/>
    <property type="match status" value="2"/>
</dbReference>
<dbReference type="InterPro" id="IPR018060">
    <property type="entry name" value="HTH_AraC"/>
</dbReference>
<keyword evidence="3" id="KW-0010">Activator</keyword>
<dbReference type="InterPro" id="IPR037923">
    <property type="entry name" value="HTH-like"/>
</dbReference>
<evidence type="ECO:0000313" key="7">
    <source>
        <dbReference type="Proteomes" id="UP000199040"/>
    </source>
</evidence>
<evidence type="ECO:0000256" key="4">
    <source>
        <dbReference type="ARBA" id="ARBA00023163"/>
    </source>
</evidence>
<accession>A0A1I3C6A2</accession>
<dbReference type="SUPFAM" id="SSF51215">
    <property type="entry name" value="Regulatory protein AraC"/>
    <property type="match status" value="1"/>
</dbReference>
<dbReference type="GO" id="GO:0043565">
    <property type="term" value="F:sequence-specific DNA binding"/>
    <property type="evidence" value="ECO:0007669"/>
    <property type="project" value="InterPro"/>
</dbReference>
<evidence type="ECO:0000256" key="3">
    <source>
        <dbReference type="ARBA" id="ARBA00023159"/>
    </source>
</evidence>
<dbReference type="InterPro" id="IPR009057">
    <property type="entry name" value="Homeodomain-like_sf"/>
</dbReference>
<sequence>MSFFNLRACNLMQQYIAHEHPYHQLILATSGVTELQIEGRGERITRERGCLIPSTYHHEYIGDGANRTLVLDIPLVNLAMTSCADEVGRLFERPRFFEVPTSLYQLASGLLPQVEQHSALHTEIATLILRAIYLNLHDEALTLAPPQPREHARLDLERLDGYIDAHLATVIVVEDLAAQCALSPGHFHACFRELTGMTPLAYVQQRRLARARELVESSAQPMGHIASLVGFRDQGSFSRAYRRAFGVTPSLHRRGLHL</sequence>
<dbReference type="InterPro" id="IPR020449">
    <property type="entry name" value="Tscrpt_reg_AraC-type_HTH"/>
</dbReference>
<dbReference type="RefSeq" id="WP_092847001.1">
    <property type="nucleotide sequence ID" value="NZ_FOPY01000008.1"/>
</dbReference>
<dbReference type="PROSITE" id="PS01124">
    <property type="entry name" value="HTH_ARAC_FAMILY_2"/>
    <property type="match status" value="1"/>
</dbReference>
<evidence type="ECO:0000259" key="5">
    <source>
        <dbReference type="PROSITE" id="PS01124"/>
    </source>
</evidence>
<dbReference type="EMBL" id="FOPY01000008">
    <property type="protein sequence ID" value="SFH70030.1"/>
    <property type="molecule type" value="Genomic_DNA"/>
</dbReference>
<dbReference type="Proteomes" id="UP000199040">
    <property type="component" value="Unassembled WGS sequence"/>
</dbReference>
<dbReference type="Pfam" id="PF02311">
    <property type="entry name" value="AraC_binding"/>
    <property type="match status" value="1"/>
</dbReference>
<dbReference type="PRINTS" id="PR00032">
    <property type="entry name" value="HTHARAC"/>
</dbReference>
<dbReference type="Gene3D" id="1.10.10.60">
    <property type="entry name" value="Homeodomain-like"/>
    <property type="match status" value="2"/>
</dbReference>
<dbReference type="PANTHER" id="PTHR46796:SF10">
    <property type="entry name" value="TRANSCRIPTIONAL ACTIVATOR FEAR"/>
    <property type="match status" value="1"/>
</dbReference>
<name>A0A1I3C6A2_9GAMM</name>
<dbReference type="InterPro" id="IPR003313">
    <property type="entry name" value="AraC-bd"/>
</dbReference>
<evidence type="ECO:0000313" key="6">
    <source>
        <dbReference type="EMBL" id="SFH70030.1"/>
    </source>
</evidence>
<gene>
    <name evidence="6" type="ORF">SAMN04487959_10818</name>
</gene>
<keyword evidence="1" id="KW-0805">Transcription regulation</keyword>
<protein>
    <submittedName>
        <fullName evidence="6">AraC-type DNA-binding protein</fullName>
    </submittedName>
</protein>
<keyword evidence="7" id="KW-1185">Reference proteome</keyword>